<accession>A0ABN3FU96</accession>
<dbReference type="InterPro" id="IPR002938">
    <property type="entry name" value="FAD-bd"/>
</dbReference>
<dbReference type="Gene3D" id="3.50.50.60">
    <property type="entry name" value="FAD/NAD(P)-binding domain"/>
    <property type="match status" value="1"/>
</dbReference>
<name>A0ABN3FU96_9ACTN</name>
<dbReference type="SUPFAM" id="SSF51905">
    <property type="entry name" value="FAD/NAD(P)-binding domain"/>
    <property type="match status" value="1"/>
</dbReference>
<keyword evidence="6" id="KW-1185">Reference proteome</keyword>
<feature type="domain" description="FAD-binding" evidence="4">
    <location>
        <begin position="8"/>
        <end position="339"/>
    </location>
</feature>
<keyword evidence="2" id="KW-0285">Flavoprotein</keyword>
<evidence type="ECO:0000256" key="2">
    <source>
        <dbReference type="ARBA" id="ARBA00022630"/>
    </source>
</evidence>
<comment type="caution">
    <text evidence="5">The sequence shown here is derived from an EMBL/GenBank/DDBJ whole genome shotgun (WGS) entry which is preliminary data.</text>
</comment>
<dbReference type="Pfam" id="PF21274">
    <property type="entry name" value="Rng_hyd_C"/>
    <property type="match status" value="1"/>
</dbReference>
<organism evidence="5 6">
    <name type="scientific">Dactylosporangium salmoneum</name>
    <dbReference type="NCBI Taxonomy" id="53361"/>
    <lineage>
        <taxon>Bacteria</taxon>
        <taxon>Bacillati</taxon>
        <taxon>Actinomycetota</taxon>
        <taxon>Actinomycetes</taxon>
        <taxon>Micromonosporales</taxon>
        <taxon>Micromonosporaceae</taxon>
        <taxon>Dactylosporangium</taxon>
    </lineage>
</organism>
<dbReference type="PRINTS" id="PR00420">
    <property type="entry name" value="RNGMNOXGNASE"/>
</dbReference>
<evidence type="ECO:0000313" key="6">
    <source>
        <dbReference type="Proteomes" id="UP001501444"/>
    </source>
</evidence>
<dbReference type="InterPro" id="IPR036188">
    <property type="entry name" value="FAD/NAD-bd_sf"/>
</dbReference>
<dbReference type="Gene3D" id="3.40.30.120">
    <property type="match status" value="1"/>
</dbReference>
<keyword evidence="3" id="KW-0274">FAD</keyword>
<dbReference type="PANTHER" id="PTHR43004:SF19">
    <property type="entry name" value="BINDING MONOOXYGENASE, PUTATIVE (JCVI)-RELATED"/>
    <property type="match status" value="1"/>
</dbReference>
<protein>
    <submittedName>
        <fullName evidence="5">FAD-dependent oxidoreductase</fullName>
    </submittedName>
</protein>
<dbReference type="EMBL" id="BAAARV010000016">
    <property type="protein sequence ID" value="GAA2337249.1"/>
    <property type="molecule type" value="Genomic_DNA"/>
</dbReference>
<dbReference type="PANTHER" id="PTHR43004">
    <property type="entry name" value="TRK SYSTEM POTASSIUM UPTAKE PROTEIN"/>
    <property type="match status" value="1"/>
</dbReference>
<dbReference type="Proteomes" id="UP001501444">
    <property type="component" value="Unassembled WGS sequence"/>
</dbReference>
<sequence>MTAAALRAQVLVVGAGPAGAVLALELAHHNVPCLVVERAVAPPRHPGVDRVTGPGMDLLRRLGLADLVRKYGAGPDGGPGDVEWRTRLDDAPVLVAAGIPAGEPDHRIGAAELTRRLRDELRGHPLIELREGWTFTGLRMEPGGAMANVLDVRSGVRHAVATRHLVGCDGAQSTVRRCLEVPMDQLGHPVQHCSVFFRSTDPRLPAADRPRTTVVVGGLTCVSRGDGDSWVAHLPLGADEPVTTDPVAMLRDRLGAALEVPEILGVVQWDDALAVATVYRRGPVFLAGEAAHRFHPAGELLDTSLADAVDLGWKLAAEINGWGGPGLLASYEAERRPRALLDRELLARAQETRRRFGRLTAAGAAPELLAGVLRQEAHRPDAGGLPARHATSAVVWHDGMLAGTTPDAAVRAGGLAPDVRLGGGDPLADRFGPELTLVDLTRDATGARLAAAATGRGIPVRHLPVADPAVRAGWDRPLVLVRPDRHVAWCADAAPRDWDAVLDLVSGRG</sequence>
<dbReference type="InterPro" id="IPR050641">
    <property type="entry name" value="RIFMO-like"/>
</dbReference>
<reference evidence="5 6" key="1">
    <citation type="journal article" date="2019" name="Int. J. Syst. Evol. Microbiol.">
        <title>The Global Catalogue of Microorganisms (GCM) 10K type strain sequencing project: providing services to taxonomists for standard genome sequencing and annotation.</title>
        <authorList>
            <consortium name="The Broad Institute Genomics Platform"/>
            <consortium name="The Broad Institute Genome Sequencing Center for Infectious Disease"/>
            <person name="Wu L."/>
            <person name="Ma J."/>
        </authorList>
    </citation>
    <scope>NUCLEOTIDE SEQUENCE [LARGE SCALE GENOMIC DNA]</scope>
    <source>
        <strain evidence="5 6">JCM 3272</strain>
    </source>
</reference>
<dbReference type="Gene3D" id="3.30.9.10">
    <property type="entry name" value="D-Amino Acid Oxidase, subunit A, domain 2"/>
    <property type="match status" value="1"/>
</dbReference>
<evidence type="ECO:0000256" key="1">
    <source>
        <dbReference type="ARBA" id="ARBA00001974"/>
    </source>
</evidence>
<evidence type="ECO:0000256" key="3">
    <source>
        <dbReference type="ARBA" id="ARBA00022827"/>
    </source>
</evidence>
<dbReference type="Pfam" id="PF01494">
    <property type="entry name" value="FAD_binding_3"/>
    <property type="match status" value="1"/>
</dbReference>
<evidence type="ECO:0000259" key="4">
    <source>
        <dbReference type="Pfam" id="PF01494"/>
    </source>
</evidence>
<dbReference type="RefSeq" id="WP_344611818.1">
    <property type="nucleotide sequence ID" value="NZ_BAAARV010000016.1"/>
</dbReference>
<comment type="cofactor">
    <cofactor evidence="1">
        <name>FAD</name>
        <dbReference type="ChEBI" id="CHEBI:57692"/>
    </cofactor>
</comment>
<gene>
    <name evidence="5" type="ORF">GCM10010170_018150</name>
</gene>
<proteinExistence type="predicted"/>
<evidence type="ECO:0000313" key="5">
    <source>
        <dbReference type="EMBL" id="GAA2337249.1"/>
    </source>
</evidence>